<organism evidence="2 3">
    <name type="scientific">Polarella glacialis</name>
    <name type="common">Dinoflagellate</name>
    <dbReference type="NCBI Taxonomy" id="89957"/>
    <lineage>
        <taxon>Eukaryota</taxon>
        <taxon>Sar</taxon>
        <taxon>Alveolata</taxon>
        <taxon>Dinophyceae</taxon>
        <taxon>Suessiales</taxon>
        <taxon>Suessiaceae</taxon>
        <taxon>Polarella</taxon>
    </lineage>
</organism>
<proteinExistence type="predicted"/>
<gene>
    <name evidence="2" type="ORF">PGLA2088_LOCUS23108</name>
</gene>
<dbReference type="Proteomes" id="UP000626109">
    <property type="component" value="Unassembled WGS sequence"/>
</dbReference>
<dbReference type="EMBL" id="CAJNNW010026108">
    <property type="protein sequence ID" value="CAE8682765.1"/>
    <property type="molecule type" value="Genomic_DNA"/>
</dbReference>
<name>A0A813JTU9_POLGL</name>
<feature type="region of interest" description="Disordered" evidence="1">
    <location>
        <begin position="143"/>
        <end position="164"/>
    </location>
</feature>
<feature type="compositionally biased region" description="Basic and acidic residues" evidence="1">
    <location>
        <begin position="150"/>
        <end position="164"/>
    </location>
</feature>
<dbReference type="AlphaFoldDB" id="A0A813JTU9"/>
<sequence>MMSPLVHLGMFVGRNVDREGQLGERLHLMMAAAQELQQVAEARAVDAAEEFDTSQNLHWCTGSSAMWDSSSNDPCSPIVNALTYFQAEVLDWLTKQPAELFRRFSKMQFAVAPNISRAGELSALLHRAAHVCTSGEVPREPDVSLAQQHSDQKHVREIGAGEMR</sequence>
<evidence type="ECO:0000256" key="1">
    <source>
        <dbReference type="SAM" id="MobiDB-lite"/>
    </source>
</evidence>
<comment type="caution">
    <text evidence="2">The sequence shown here is derived from an EMBL/GenBank/DDBJ whole genome shotgun (WGS) entry which is preliminary data.</text>
</comment>
<reference evidence="2" key="1">
    <citation type="submission" date="2021-02" db="EMBL/GenBank/DDBJ databases">
        <authorList>
            <person name="Dougan E. K."/>
            <person name="Rhodes N."/>
            <person name="Thang M."/>
            <person name="Chan C."/>
        </authorList>
    </citation>
    <scope>NUCLEOTIDE SEQUENCE</scope>
</reference>
<evidence type="ECO:0000313" key="3">
    <source>
        <dbReference type="Proteomes" id="UP000626109"/>
    </source>
</evidence>
<accession>A0A813JTU9</accession>
<evidence type="ECO:0000313" key="2">
    <source>
        <dbReference type="EMBL" id="CAE8682765.1"/>
    </source>
</evidence>
<protein>
    <submittedName>
        <fullName evidence="2">Uncharacterized protein</fullName>
    </submittedName>
</protein>